<feature type="signal peptide" evidence="1">
    <location>
        <begin position="1"/>
        <end position="16"/>
    </location>
</feature>
<dbReference type="EMBL" id="OU895877">
    <property type="protein sequence ID" value="CAG9798429.1"/>
    <property type="molecule type" value="Genomic_DNA"/>
</dbReference>
<keyword evidence="1" id="KW-0732">Signal</keyword>
<evidence type="ECO:0000256" key="1">
    <source>
        <dbReference type="SAM" id="SignalP"/>
    </source>
</evidence>
<reference evidence="2" key="2">
    <citation type="submission" date="2022-10" db="EMBL/GenBank/DDBJ databases">
        <authorList>
            <consortium name="ENA_rothamsted_submissions"/>
            <consortium name="culmorum"/>
            <person name="King R."/>
        </authorList>
    </citation>
    <scope>NUCLEOTIDE SEQUENCE</scope>
</reference>
<dbReference type="AlphaFoldDB" id="A0A9N9RI50"/>
<feature type="chain" id="PRO_5040264599" evidence="1">
    <location>
        <begin position="17"/>
        <end position="77"/>
    </location>
</feature>
<evidence type="ECO:0000313" key="2">
    <source>
        <dbReference type="EMBL" id="CAG9798429.1"/>
    </source>
</evidence>
<reference evidence="2" key="1">
    <citation type="submission" date="2022-01" db="EMBL/GenBank/DDBJ databases">
        <authorList>
            <person name="King R."/>
        </authorList>
    </citation>
    <scope>NUCLEOTIDE SEQUENCE</scope>
</reference>
<organism evidence="2 3">
    <name type="scientific">Chironomus riparius</name>
    <dbReference type="NCBI Taxonomy" id="315576"/>
    <lineage>
        <taxon>Eukaryota</taxon>
        <taxon>Metazoa</taxon>
        <taxon>Ecdysozoa</taxon>
        <taxon>Arthropoda</taxon>
        <taxon>Hexapoda</taxon>
        <taxon>Insecta</taxon>
        <taxon>Pterygota</taxon>
        <taxon>Neoptera</taxon>
        <taxon>Endopterygota</taxon>
        <taxon>Diptera</taxon>
        <taxon>Nematocera</taxon>
        <taxon>Chironomoidea</taxon>
        <taxon>Chironomidae</taxon>
        <taxon>Chironominae</taxon>
        <taxon>Chironomus</taxon>
    </lineage>
</organism>
<sequence>MKKLIFVSATFFIASGKVIIVVDQKMERCSTFDELPFNDLSGLEFIPVNDTHTLVNGTWNFMKDLKSPWPVHFFAEH</sequence>
<protein>
    <submittedName>
        <fullName evidence="2">Uncharacterized protein</fullName>
    </submittedName>
</protein>
<evidence type="ECO:0000313" key="3">
    <source>
        <dbReference type="Proteomes" id="UP001153620"/>
    </source>
</evidence>
<gene>
    <name evidence="2" type="ORF">CHIRRI_LOCUS1411</name>
</gene>
<keyword evidence="3" id="KW-1185">Reference proteome</keyword>
<name>A0A9N9RI50_9DIPT</name>
<proteinExistence type="predicted"/>
<dbReference type="Proteomes" id="UP001153620">
    <property type="component" value="Chromosome 1"/>
</dbReference>
<accession>A0A9N9RI50</accession>